<proteinExistence type="predicted"/>
<feature type="region of interest" description="Disordered" evidence="1">
    <location>
        <begin position="20"/>
        <end position="76"/>
    </location>
</feature>
<evidence type="ECO:0000256" key="1">
    <source>
        <dbReference type="SAM" id="MobiDB-lite"/>
    </source>
</evidence>
<reference evidence="2 3" key="1">
    <citation type="submission" date="2018-08" db="EMBL/GenBank/DDBJ databases">
        <title>Actinomadura jelena sp. nov., a novel Actinomycete isolated from soil in Chad.</title>
        <authorList>
            <person name="Shi L."/>
        </authorList>
    </citation>
    <scope>NUCLEOTIDE SEQUENCE [LARGE SCALE GENOMIC DNA]</scope>
    <source>
        <strain evidence="2 3">NEAU-G17</strain>
    </source>
</reference>
<protein>
    <submittedName>
        <fullName evidence="2">Uncharacterized protein</fullName>
    </submittedName>
</protein>
<dbReference type="AlphaFoldDB" id="A0A372JC82"/>
<dbReference type="EMBL" id="QURH01000958">
    <property type="protein sequence ID" value="RFU37529.1"/>
    <property type="molecule type" value="Genomic_DNA"/>
</dbReference>
<sequence length="95" mass="8825">MTASQPSPCSQPDCTGTVQPDGFCDVCGLAPPPPAAASPASSASSASSGSSGGTEVGALPTRPGGRTPPDRGEGWSVLAGARVGGVAGASAPSSG</sequence>
<gene>
    <name evidence="2" type="ORF">DZF91_32440</name>
</gene>
<accession>A0A372JC82</accession>
<dbReference type="Proteomes" id="UP000261811">
    <property type="component" value="Unassembled WGS sequence"/>
</dbReference>
<name>A0A372JC82_9ACTN</name>
<feature type="compositionally biased region" description="Low complexity" evidence="1">
    <location>
        <begin position="37"/>
        <end position="49"/>
    </location>
</feature>
<comment type="caution">
    <text evidence="2">The sequence shown here is derived from an EMBL/GenBank/DDBJ whole genome shotgun (WGS) entry which is preliminary data.</text>
</comment>
<organism evidence="2 3">
    <name type="scientific">Actinomadura logoneensis</name>
    <dbReference type="NCBI Taxonomy" id="2293572"/>
    <lineage>
        <taxon>Bacteria</taxon>
        <taxon>Bacillati</taxon>
        <taxon>Actinomycetota</taxon>
        <taxon>Actinomycetes</taxon>
        <taxon>Streptosporangiales</taxon>
        <taxon>Thermomonosporaceae</taxon>
        <taxon>Actinomadura</taxon>
    </lineage>
</organism>
<evidence type="ECO:0000313" key="2">
    <source>
        <dbReference type="EMBL" id="RFU37529.1"/>
    </source>
</evidence>
<feature type="non-terminal residue" evidence="2">
    <location>
        <position position="95"/>
    </location>
</feature>
<keyword evidence="3" id="KW-1185">Reference proteome</keyword>
<evidence type="ECO:0000313" key="3">
    <source>
        <dbReference type="Proteomes" id="UP000261811"/>
    </source>
</evidence>